<name>A0AAV8ULK9_9RHOD</name>
<evidence type="ECO:0000256" key="1">
    <source>
        <dbReference type="ARBA" id="ARBA00004567"/>
    </source>
</evidence>
<dbReference type="InterPro" id="IPR011502">
    <property type="entry name" value="Nucleoporin_Nup85"/>
</dbReference>
<evidence type="ECO:0000256" key="5">
    <source>
        <dbReference type="ARBA" id="ARBA00022927"/>
    </source>
</evidence>
<reference evidence="10 11" key="1">
    <citation type="journal article" date="2023" name="Nat. Commun.">
        <title>Origin of minicircular mitochondrial genomes in red algae.</title>
        <authorList>
            <person name="Lee Y."/>
            <person name="Cho C.H."/>
            <person name="Lee Y.M."/>
            <person name="Park S.I."/>
            <person name="Yang J.H."/>
            <person name="West J.A."/>
            <person name="Bhattacharya D."/>
            <person name="Yoon H.S."/>
        </authorList>
    </citation>
    <scope>NUCLEOTIDE SEQUENCE [LARGE SCALE GENOMIC DNA]</scope>
    <source>
        <strain evidence="10 11">CCMP1338</strain>
        <tissue evidence="10">Whole cell</tissue>
    </source>
</reference>
<dbReference type="GO" id="GO:0006606">
    <property type="term" value="P:protein import into nucleus"/>
    <property type="evidence" value="ECO:0007669"/>
    <property type="project" value="TreeGrafter"/>
</dbReference>
<comment type="subcellular location">
    <subcellularLocation>
        <location evidence="1 9">Nucleus</location>
        <location evidence="1 9">Nuclear pore complex</location>
    </subcellularLocation>
</comment>
<evidence type="ECO:0000256" key="2">
    <source>
        <dbReference type="ARBA" id="ARBA00005573"/>
    </source>
</evidence>
<accession>A0AAV8ULK9</accession>
<dbReference type="EMBL" id="JAMWBK010000009">
    <property type="protein sequence ID" value="KAJ8902062.1"/>
    <property type="molecule type" value="Genomic_DNA"/>
</dbReference>
<dbReference type="PANTHER" id="PTHR13373">
    <property type="entry name" value="FROUNT PROTEIN-RELATED"/>
    <property type="match status" value="1"/>
</dbReference>
<evidence type="ECO:0000256" key="3">
    <source>
        <dbReference type="ARBA" id="ARBA00022448"/>
    </source>
</evidence>
<keyword evidence="3 9" id="KW-0813">Transport</keyword>
<evidence type="ECO:0000256" key="9">
    <source>
        <dbReference type="RuleBase" id="RU365073"/>
    </source>
</evidence>
<evidence type="ECO:0000256" key="4">
    <source>
        <dbReference type="ARBA" id="ARBA00022816"/>
    </source>
</evidence>
<protein>
    <recommendedName>
        <fullName evidence="9">Nuclear pore complex protein Nup85</fullName>
    </recommendedName>
</protein>
<dbReference type="AlphaFoldDB" id="A0AAV8ULK9"/>
<proteinExistence type="inferred from homology"/>
<evidence type="ECO:0000256" key="7">
    <source>
        <dbReference type="ARBA" id="ARBA00023132"/>
    </source>
</evidence>
<evidence type="ECO:0000313" key="10">
    <source>
        <dbReference type="EMBL" id="KAJ8902062.1"/>
    </source>
</evidence>
<dbReference type="GO" id="GO:0031080">
    <property type="term" value="C:nuclear pore outer ring"/>
    <property type="evidence" value="ECO:0007669"/>
    <property type="project" value="TreeGrafter"/>
</dbReference>
<keyword evidence="7 9" id="KW-0906">Nuclear pore complex</keyword>
<dbReference type="GO" id="GO:0006406">
    <property type="term" value="P:mRNA export from nucleus"/>
    <property type="evidence" value="ECO:0007669"/>
    <property type="project" value="TreeGrafter"/>
</dbReference>
<dbReference type="GO" id="GO:0045893">
    <property type="term" value="P:positive regulation of DNA-templated transcription"/>
    <property type="evidence" value="ECO:0007669"/>
    <property type="project" value="TreeGrafter"/>
</dbReference>
<evidence type="ECO:0000313" key="11">
    <source>
        <dbReference type="Proteomes" id="UP001157974"/>
    </source>
</evidence>
<dbReference type="Pfam" id="PF07575">
    <property type="entry name" value="Nucleopor_Nup85"/>
    <property type="match status" value="1"/>
</dbReference>
<evidence type="ECO:0000256" key="8">
    <source>
        <dbReference type="ARBA" id="ARBA00023242"/>
    </source>
</evidence>
<comment type="function">
    <text evidence="9">Functions as a component of the nuclear pore complex (NPC).</text>
</comment>
<dbReference type="GO" id="GO:0017056">
    <property type="term" value="F:structural constituent of nuclear pore"/>
    <property type="evidence" value="ECO:0007669"/>
    <property type="project" value="TreeGrafter"/>
</dbReference>
<comment type="caution">
    <text evidence="10">The sequence shown here is derived from an EMBL/GenBank/DDBJ whole genome shotgun (WGS) entry which is preliminary data.</text>
</comment>
<dbReference type="GO" id="GO:0031965">
    <property type="term" value="C:nuclear membrane"/>
    <property type="evidence" value="ECO:0007669"/>
    <property type="project" value="UniProtKB-UniRule"/>
</dbReference>
<comment type="similarity">
    <text evidence="2 9">Belongs to the nucleoporin Nup85 family.</text>
</comment>
<dbReference type="Proteomes" id="UP001157974">
    <property type="component" value="Unassembled WGS sequence"/>
</dbReference>
<keyword evidence="4 9" id="KW-0509">mRNA transport</keyword>
<evidence type="ECO:0000256" key="6">
    <source>
        <dbReference type="ARBA" id="ARBA00023010"/>
    </source>
</evidence>
<organism evidence="10 11">
    <name type="scientific">Rhodosorus marinus</name>
    <dbReference type="NCBI Taxonomy" id="101924"/>
    <lineage>
        <taxon>Eukaryota</taxon>
        <taxon>Rhodophyta</taxon>
        <taxon>Stylonematophyceae</taxon>
        <taxon>Stylonematales</taxon>
        <taxon>Stylonemataceae</taxon>
        <taxon>Rhodosorus</taxon>
    </lineage>
</organism>
<keyword evidence="8 9" id="KW-0539">Nucleus</keyword>
<keyword evidence="6 9" id="KW-0811">Translocation</keyword>
<keyword evidence="11" id="KW-1185">Reference proteome</keyword>
<gene>
    <name evidence="10" type="ORF">NDN08_006470</name>
</gene>
<dbReference type="PANTHER" id="PTHR13373:SF21">
    <property type="entry name" value="NUCLEAR PORE COMPLEX PROTEIN NUP85"/>
    <property type="match status" value="1"/>
</dbReference>
<sequence length="633" mass="68341">MGAQRSISWAPGGSIAVSSVGASNTEDGVPFRILDPRAQNVSAILSMKYQAHLIFTSDMSVAEKSKSYRAVIQECIEALAKEHNPSAQNLQLLDVVTEGHKILWFCEALYFVDESKDSALSLLRDWLRVHDAGVDEAVQSYLDGGDETQFWQVVSRLAAIGRREDATELVQTRIQNVDSRAMGAAALGDAGSSEPIYVAEAALLDAPPDTAEARLDGQFRVWQEECIATLEALDVKSGDNQLGLLLGVLGGQPSALQKSCRSWEELFVAGYLYTRVGGDPADRRKRSVEIASAFQATHKALLALADSNPPESIVVLARPGEYFYSAHLADLFSRAGKLDLYMVPANDQKSLRDYFVSEYALSLETLRGTVQLSADYLLSCGRRGEEILTDILCRMETQSAADPAVEKVFALSKKLSPKRSEMVVRKICTRLASNCAVIGNSAGATYWFTRANDAERAVAQAEASLTSAEIGGCHSAGAEALDRTAEAISVCDNPLIQEKLDYLRMYSELQASLINADEESSAARDAASSASALLGANGGLPEAHWGVVVYDCASILLPSTDARAEGKPIGIGKDETYSLLKALETLSASTGAHRDSLLEGLRQRNSAADPEQLLSTVRLKLMRNLAFCILSEN</sequence>
<keyword evidence="9" id="KW-0472">Membrane</keyword>
<keyword evidence="5 9" id="KW-0653">Protein transport</keyword>
<comment type="subunit">
    <text evidence="9">Component of the nuclear pore complex (NPC).</text>
</comment>